<evidence type="ECO:0000256" key="1">
    <source>
        <dbReference type="SAM" id="Phobius"/>
    </source>
</evidence>
<feature type="transmembrane region" description="Helical" evidence="1">
    <location>
        <begin position="43"/>
        <end position="61"/>
    </location>
</feature>
<dbReference type="InterPro" id="IPR005530">
    <property type="entry name" value="SPW"/>
</dbReference>
<feature type="transmembrane region" description="Helical" evidence="1">
    <location>
        <begin position="73"/>
        <end position="92"/>
    </location>
</feature>
<feature type="transmembrane region" description="Helical" evidence="1">
    <location>
        <begin position="98"/>
        <end position="122"/>
    </location>
</feature>
<accession>A0A1H9CEH9</accession>
<dbReference type="Proteomes" id="UP000199114">
    <property type="component" value="Unassembled WGS sequence"/>
</dbReference>
<gene>
    <name evidence="3" type="ORF">SAMN04489841_1030</name>
</gene>
<evidence type="ECO:0000313" key="4">
    <source>
        <dbReference type="Proteomes" id="UP000199114"/>
    </source>
</evidence>
<dbReference type="Pfam" id="PF03779">
    <property type="entry name" value="SPW"/>
    <property type="match status" value="1"/>
</dbReference>
<feature type="domain" description="SPW repeat-containing integral membrane" evidence="2">
    <location>
        <begin position="18"/>
        <end position="115"/>
    </location>
</feature>
<dbReference type="RefSeq" id="WP_090614284.1">
    <property type="nucleotide sequence ID" value="NZ_FOFD01000001.1"/>
</dbReference>
<dbReference type="OrthoDB" id="156873at2157"/>
<name>A0A1H9CEH9_9EURY</name>
<evidence type="ECO:0000313" key="3">
    <source>
        <dbReference type="EMBL" id="SEP99554.1"/>
    </source>
</evidence>
<organism evidence="3 4">
    <name type="scientific">Natrinema salaciae</name>
    <dbReference type="NCBI Taxonomy" id="1186196"/>
    <lineage>
        <taxon>Archaea</taxon>
        <taxon>Methanobacteriati</taxon>
        <taxon>Methanobacteriota</taxon>
        <taxon>Stenosarchaea group</taxon>
        <taxon>Halobacteria</taxon>
        <taxon>Halobacteriales</taxon>
        <taxon>Natrialbaceae</taxon>
        <taxon>Natrinema</taxon>
    </lineage>
</organism>
<keyword evidence="1" id="KW-0812">Transmembrane</keyword>
<evidence type="ECO:0000259" key="2">
    <source>
        <dbReference type="Pfam" id="PF03779"/>
    </source>
</evidence>
<keyword evidence="4" id="KW-1185">Reference proteome</keyword>
<keyword evidence="1" id="KW-0472">Membrane</keyword>
<sequence>MSQTRSADGASVLVERTAGLTAVLGAFVMASTVVFTITGTLGIHNVLVGAVIAVLGAVHALRTSTTRRPTLALAVILAVLGIWVAIAPIVLFDPQRQLVLGINGVSGALIVILSLAGVYGSFQTSDTAAASA</sequence>
<reference evidence="4" key="1">
    <citation type="submission" date="2016-10" db="EMBL/GenBank/DDBJ databases">
        <authorList>
            <person name="Varghese N."/>
            <person name="Submissions S."/>
        </authorList>
    </citation>
    <scope>NUCLEOTIDE SEQUENCE [LARGE SCALE GENOMIC DNA]</scope>
    <source>
        <strain evidence="4">DSM 25055</strain>
    </source>
</reference>
<protein>
    <recommendedName>
        <fullName evidence="2">SPW repeat-containing integral membrane domain-containing protein</fullName>
    </recommendedName>
</protein>
<dbReference type="AlphaFoldDB" id="A0A1H9CEH9"/>
<feature type="transmembrane region" description="Helical" evidence="1">
    <location>
        <begin position="20"/>
        <end position="37"/>
    </location>
</feature>
<dbReference type="EMBL" id="FOFD01000001">
    <property type="protein sequence ID" value="SEP99554.1"/>
    <property type="molecule type" value="Genomic_DNA"/>
</dbReference>
<keyword evidence="1" id="KW-1133">Transmembrane helix</keyword>
<proteinExistence type="predicted"/>